<evidence type="ECO:0000256" key="1">
    <source>
        <dbReference type="SAM" id="MobiDB-lite"/>
    </source>
</evidence>
<reference evidence="3 4" key="1">
    <citation type="journal article" date="2018" name="Int. J. Syst. Evol. Microbiol.">
        <title>Pseudooceanicola lipolyticus sp. nov., a marine alphaproteobacterium, reclassification of Oceanicola flagellatus as Pseudooceanicola flagellatus comb. nov. and emended description of the genus Pseudooceanicola.</title>
        <authorList>
            <person name="Huang M.-M."/>
            <person name="Guo L.-L."/>
            <person name="Wu Y.-H."/>
            <person name="Lai Q.-L."/>
            <person name="Shao Z.-Z."/>
            <person name="Wang C.-S."/>
            <person name="Wu M."/>
            <person name="Xu X.-W."/>
        </authorList>
    </citation>
    <scope>NUCLEOTIDE SEQUENCE [LARGE SCALE GENOMIC DNA]</scope>
    <source>
        <strain evidence="3 4">157</strain>
    </source>
</reference>
<dbReference type="AlphaFoldDB" id="A0A2M8IXC4"/>
<organism evidence="3 4">
    <name type="scientific">Pseudooceanicola lipolyticus</name>
    <dbReference type="NCBI Taxonomy" id="2029104"/>
    <lineage>
        <taxon>Bacteria</taxon>
        <taxon>Pseudomonadati</taxon>
        <taxon>Pseudomonadota</taxon>
        <taxon>Alphaproteobacteria</taxon>
        <taxon>Rhodobacterales</taxon>
        <taxon>Paracoccaceae</taxon>
        <taxon>Pseudooceanicola</taxon>
    </lineage>
</organism>
<feature type="region of interest" description="Disordered" evidence="1">
    <location>
        <begin position="100"/>
        <end position="124"/>
    </location>
</feature>
<dbReference type="RefSeq" id="WP_133119899.1">
    <property type="nucleotide sequence ID" value="NZ_PGTB01000109.1"/>
</dbReference>
<evidence type="ECO:0000313" key="3">
    <source>
        <dbReference type="EMBL" id="PJE35180.1"/>
    </source>
</evidence>
<dbReference type="OrthoDB" id="7877453at2"/>
<feature type="compositionally biased region" description="Low complexity" evidence="1">
    <location>
        <begin position="107"/>
        <end position="116"/>
    </location>
</feature>
<dbReference type="EMBL" id="PGTB01000109">
    <property type="protein sequence ID" value="PJE35180.1"/>
    <property type="molecule type" value="Genomic_DNA"/>
</dbReference>
<gene>
    <name evidence="3" type="ORF">CVM52_18500</name>
</gene>
<accession>A0A2M8IXC4</accession>
<keyword evidence="4" id="KW-1185">Reference proteome</keyword>
<feature type="chain" id="PRO_5014708532" evidence="2">
    <location>
        <begin position="22"/>
        <end position="124"/>
    </location>
</feature>
<proteinExistence type="predicted"/>
<keyword evidence="2" id="KW-0732">Signal</keyword>
<protein>
    <submittedName>
        <fullName evidence="3">Uncharacterized protein</fullName>
    </submittedName>
</protein>
<comment type="caution">
    <text evidence="3">The sequence shown here is derived from an EMBL/GenBank/DDBJ whole genome shotgun (WGS) entry which is preliminary data.</text>
</comment>
<evidence type="ECO:0000313" key="4">
    <source>
        <dbReference type="Proteomes" id="UP000231553"/>
    </source>
</evidence>
<dbReference type="Proteomes" id="UP000231553">
    <property type="component" value="Unassembled WGS sequence"/>
</dbReference>
<sequence length="124" mass="11985">MKAWFASVATGAVMAMAPVMASAQTGPALAEARGRMACGAGTLVSATYVGGGMLRVTCREPSSENQSNSPSDSALTGTGLTAPVAGAIIATVLLVAIAGGGDDESSTTTTTTTTTTGNGGVASR</sequence>
<evidence type="ECO:0000256" key="2">
    <source>
        <dbReference type="SAM" id="SignalP"/>
    </source>
</evidence>
<name>A0A2M8IXC4_9RHOB</name>
<feature type="signal peptide" evidence="2">
    <location>
        <begin position="1"/>
        <end position="21"/>
    </location>
</feature>